<reference evidence="2" key="1">
    <citation type="journal article" date="2017" name="Nat. Microbiol.">
        <title>Global analysis of biosynthetic gene clusters reveals vast potential of secondary metabolite production in Penicillium species.</title>
        <authorList>
            <person name="Nielsen J.C."/>
            <person name="Grijseels S."/>
            <person name="Prigent S."/>
            <person name="Ji B."/>
            <person name="Dainat J."/>
            <person name="Nielsen K.F."/>
            <person name="Frisvad J.C."/>
            <person name="Workman M."/>
            <person name="Nielsen J."/>
        </authorList>
    </citation>
    <scope>NUCLEOTIDE SEQUENCE [LARGE SCALE GENOMIC DNA]</scope>
    <source>
        <strain evidence="2">IBT 11843</strain>
    </source>
</reference>
<evidence type="ECO:0000313" key="1">
    <source>
        <dbReference type="EMBL" id="OQD68447.1"/>
    </source>
</evidence>
<dbReference type="OrthoDB" id="37659at2759"/>
<dbReference type="InterPro" id="IPR046670">
    <property type="entry name" value="DUF6540"/>
</dbReference>
<gene>
    <name evidence="1" type="ORF">PENDEC_c035G03162</name>
</gene>
<dbReference type="OMA" id="REDLDWN"/>
<evidence type="ECO:0000313" key="2">
    <source>
        <dbReference type="Proteomes" id="UP000191522"/>
    </source>
</evidence>
<keyword evidence="2" id="KW-1185">Reference proteome</keyword>
<accession>A0A1V6NV29</accession>
<dbReference type="STRING" id="69771.A0A1V6NV29"/>
<dbReference type="EMBL" id="MDYL01000035">
    <property type="protein sequence ID" value="OQD68447.1"/>
    <property type="molecule type" value="Genomic_DNA"/>
</dbReference>
<name>A0A1V6NV29_PENDC</name>
<proteinExistence type="predicted"/>
<sequence>MPIKASILVFIGDPVDYTKYRHAALFFEFPNGSTCVMHVEGSPGEFVFRAYDNYNPERSRKLARKIPVAELQDSISEVSIRGVISRTLVKNARDDADWNCQNWVGDALVRMVTNGHLNASQRDSAIGAMTDVLLDAKDE</sequence>
<comment type="caution">
    <text evidence="1">The sequence shown here is derived from an EMBL/GenBank/DDBJ whole genome shotgun (WGS) entry which is preliminary data.</text>
</comment>
<protein>
    <submittedName>
        <fullName evidence="1">Uncharacterized protein</fullName>
    </submittedName>
</protein>
<dbReference type="AlphaFoldDB" id="A0A1V6NV29"/>
<dbReference type="Proteomes" id="UP000191522">
    <property type="component" value="Unassembled WGS sequence"/>
</dbReference>
<dbReference type="Pfam" id="PF20174">
    <property type="entry name" value="DUF6540"/>
    <property type="match status" value="1"/>
</dbReference>
<organism evidence="1 2">
    <name type="scientific">Penicillium decumbens</name>
    <dbReference type="NCBI Taxonomy" id="69771"/>
    <lineage>
        <taxon>Eukaryota</taxon>
        <taxon>Fungi</taxon>
        <taxon>Dikarya</taxon>
        <taxon>Ascomycota</taxon>
        <taxon>Pezizomycotina</taxon>
        <taxon>Eurotiomycetes</taxon>
        <taxon>Eurotiomycetidae</taxon>
        <taxon>Eurotiales</taxon>
        <taxon>Aspergillaceae</taxon>
        <taxon>Penicillium</taxon>
    </lineage>
</organism>